<accession>A0A0E9QHI2</accession>
<sequence length="19" mass="2091">MVIGGYLYAVWLHLLAPCA</sequence>
<name>A0A0E9QHI2_ANGAN</name>
<dbReference type="EMBL" id="GBXM01092256">
    <property type="protein sequence ID" value="JAH16321.1"/>
    <property type="molecule type" value="Transcribed_RNA"/>
</dbReference>
<reference evidence="1" key="2">
    <citation type="journal article" date="2015" name="Fish Shellfish Immunol.">
        <title>Early steps in the European eel (Anguilla anguilla)-Vibrio vulnificus interaction in the gills: Role of the RtxA13 toxin.</title>
        <authorList>
            <person name="Callol A."/>
            <person name="Pajuelo D."/>
            <person name="Ebbesson L."/>
            <person name="Teles M."/>
            <person name="MacKenzie S."/>
            <person name="Amaro C."/>
        </authorList>
    </citation>
    <scope>NUCLEOTIDE SEQUENCE</scope>
</reference>
<organism evidence="1">
    <name type="scientific">Anguilla anguilla</name>
    <name type="common">European freshwater eel</name>
    <name type="synonym">Muraena anguilla</name>
    <dbReference type="NCBI Taxonomy" id="7936"/>
    <lineage>
        <taxon>Eukaryota</taxon>
        <taxon>Metazoa</taxon>
        <taxon>Chordata</taxon>
        <taxon>Craniata</taxon>
        <taxon>Vertebrata</taxon>
        <taxon>Euteleostomi</taxon>
        <taxon>Actinopterygii</taxon>
        <taxon>Neopterygii</taxon>
        <taxon>Teleostei</taxon>
        <taxon>Anguilliformes</taxon>
        <taxon>Anguillidae</taxon>
        <taxon>Anguilla</taxon>
    </lineage>
</organism>
<reference evidence="1" key="1">
    <citation type="submission" date="2014-11" db="EMBL/GenBank/DDBJ databases">
        <authorList>
            <person name="Amaro Gonzalez C."/>
        </authorList>
    </citation>
    <scope>NUCLEOTIDE SEQUENCE</scope>
</reference>
<protein>
    <submittedName>
        <fullName evidence="1">Uncharacterized protein</fullName>
    </submittedName>
</protein>
<proteinExistence type="predicted"/>
<dbReference type="AlphaFoldDB" id="A0A0E9QHI2"/>
<evidence type="ECO:0000313" key="1">
    <source>
        <dbReference type="EMBL" id="JAH16321.1"/>
    </source>
</evidence>